<evidence type="ECO:0000259" key="2">
    <source>
        <dbReference type="SMART" id="SM00955"/>
    </source>
</evidence>
<feature type="domain" description="RNB" evidence="2">
    <location>
        <begin position="1113"/>
        <end position="1557"/>
    </location>
</feature>
<keyword evidence="4" id="KW-1185">Reference proteome</keyword>
<evidence type="ECO:0000313" key="4">
    <source>
        <dbReference type="Proteomes" id="UP001281761"/>
    </source>
</evidence>
<dbReference type="Gene3D" id="2.40.50.690">
    <property type="match status" value="1"/>
</dbReference>
<dbReference type="InterPro" id="IPR001900">
    <property type="entry name" value="RNase_II/R"/>
</dbReference>
<dbReference type="Proteomes" id="UP001281761">
    <property type="component" value="Unassembled WGS sequence"/>
</dbReference>
<organism evidence="3 4">
    <name type="scientific">Blattamonas nauphoetae</name>
    <dbReference type="NCBI Taxonomy" id="2049346"/>
    <lineage>
        <taxon>Eukaryota</taxon>
        <taxon>Metamonada</taxon>
        <taxon>Preaxostyla</taxon>
        <taxon>Oxymonadida</taxon>
        <taxon>Blattamonas</taxon>
    </lineage>
</organism>
<dbReference type="EMBL" id="JARBJD010000037">
    <property type="protein sequence ID" value="KAK2958530.1"/>
    <property type="molecule type" value="Genomic_DNA"/>
</dbReference>
<comment type="caution">
    <text evidence="3">The sequence shown here is derived from an EMBL/GenBank/DDBJ whole genome shotgun (WGS) entry which is preliminary data.</text>
</comment>
<dbReference type="InterPro" id="IPR050180">
    <property type="entry name" value="RNR_Ribonuclease"/>
</dbReference>
<gene>
    <name evidence="3" type="ORF">BLNAU_6564</name>
</gene>
<reference evidence="3 4" key="1">
    <citation type="journal article" date="2022" name="bioRxiv">
        <title>Genomics of Preaxostyla Flagellates Illuminates Evolutionary Transitions and the Path Towards Mitochondrial Loss.</title>
        <authorList>
            <person name="Novak L.V.F."/>
            <person name="Treitli S.C."/>
            <person name="Pyrih J."/>
            <person name="Halakuc P."/>
            <person name="Pipaliya S.V."/>
            <person name="Vacek V."/>
            <person name="Brzon O."/>
            <person name="Soukal P."/>
            <person name="Eme L."/>
            <person name="Dacks J.B."/>
            <person name="Karnkowska A."/>
            <person name="Elias M."/>
            <person name="Hampl V."/>
        </authorList>
    </citation>
    <scope>NUCLEOTIDE SEQUENCE [LARGE SCALE GENOMIC DNA]</scope>
    <source>
        <strain evidence="3">NAU3</strain>
        <tissue evidence="3">Gut</tissue>
    </source>
</reference>
<dbReference type="GO" id="GO:0008859">
    <property type="term" value="F:exoribonuclease II activity"/>
    <property type="evidence" value="ECO:0007669"/>
    <property type="project" value="UniProtKB-EC"/>
</dbReference>
<feature type="region of interest" description="Disordered" evidence="1">
    <location>
        <begin position="680"/>
        <end position="705"/>
    </location>
</feature>
<dbReference type="PANTHER" id="PTHR23355:SF9">
    <property type="entry name" value="DIS3-LIKE EXONUCLEASE 2"/>
    <property type="match status" value="1"/>
</dbReference>
<name>A0ABQ9Y470_9EUKA</name>
<protein>
    <submittedName>
        <fullName evidence="3">Ribonuclease</fullName>
        <ecNumber evidence="3">3.1.13.1</ecNumber>
    </submittedName>
</protein>
<feature type="compositionally biased region" description="Pro residues" evidence="1">
    <location>
        <begin position="724"/>
        <end position="736"/>
    </location>
</feature>
<dbReference type="InterPro" id="IPR012340">
    <property type="entry name" value="NA-bd_OB-fold"/>
</dbReference>
<dbReference type="SUPFAM" id="SSF50249">
    <property type="entry name" value="Nucleic acid-binding proteins"/>
    <property type="match status" value="2"/>
</dbReference>
<keyword evidence="3" id="KW-0378">Hydrolase</keyword>
<evidence type="ECO:0000256" key="1">
    <source>
        <dbReference type="SAM" id="MobiDB-lite"/>
    </source>
</evidence>
<sequence length="1839" mass="206395">MDDSGFTFFTYLLQCPASPQERIREVFQKNFLRKEVSWEGTLSHQNDTSFYFHCFPKLPNEIPNVRLIVNDPQQHAFLSAQNPSDKYTFSGTITAFDPQLYQLTITSKPCHPTNISNSPSLLEIYEKCGPQFLTYSQILSEQFYSKFIFSIRAKVHPISEPDTFLVQNPQYTQSYMLTLQSSMPLVLREPCRIYIANDDAELSVRLSSDQFIPYYELQIQPLSRFMDIHRLRLRQILRVVVAPPTKSEPLLSQKPVKIDKPVNPKGKGKQTSITFPITQMTLQSITLPALSIQQSLVTKGLALIGRIEKKTHDMTYGIHTPQGPIRTINDVNGFNFAVMHQDLITFSIRESTKSNKPSAPQDPLFFTPNREVTRIQTYQRALLDQKHSLYVVGILDTSSRPRSAVYQMFKEDQNGQVIFKCIRNKYPDLTFSITILREKLIELLGSEGARPLKDLSPLFYLLADLTDATATVLAPMNVQQDQDHLISDSQQLQERCCAMAKPRATWTTPTFSLQRNEIDENHSFTLSPIPKSGPHPNSSVVFQSFGNYAPHYSKSVLKEKIDSGCVVKCSMVLPKPRVGKAPNQNHGKSPPIDTQEIYLKCDGFPVDISIFNKQDRNRSFTGQDVYVELYPRWMWKRVAITNHVKNQLKQNRSIHSEPCTKDPYSAQTVPFEGDPHLFIPPTKTKSPTPSKVTQPSLALPSQASVSPQPLPFIPPIVGTHSLSLPPPHPHSPPPLISPTQSPTHSPFPVQHSPAPNKFNFTDTQLTSISVKSLFSKISFTTSTPTNTPSISIFPTVLSTCSTNLTTKSTVFSTCSTSLSTCSTTSSACPSTSSASLPSHSFTNRKVTFTNSSSFCNPTLPSIASLPPRSLPFSHILQPTGFIVGVCDDHDDSDISSPAPSVLPDTSTQKYTPKIPFSGFVKAFANVPPNSSFPYVLVKPFTETDYFPDVCVHRSDIFTHILREYRALKIRSLSDTADTYTSNTSLHPLDKLRMDSLKKALTHRLYSGVPEEVELMDEIAFEELLNSIRENSLTTILPSPLFVSGLIVEWQSNSQLPIGQITSILGCDLSTSTTVQLFLARYGWDTAPFSQKVLAELPPPTFRPQRDSPEYQTRRSFHGHRVYTIDPEESKDLDDAISVGQLTDPIRLPEHLRDQLDTFHEIGVHIADVTHFLQANSPLDKLAQHRSTSHYLVGSVITMLPKLLSNSLCSLEPGVDRFSVSVTFVVDGEGEIVEGSSIWVGRSIINSCCRLSYEDVQAVLFKGQAGVLKELSDEEKLSYRHDSTQKRECHTIYPFYPQDLDHPEFLTSRIVKEDLGILWKHADCMRQKRQAVQPSQRPRTHLLFELSEDTKAAIKVNFSYSDNGDISEIDDLEESTTSLVSKDPLPGNGSGLESHQLIEELMLTANRLVCAFVYNVFPNHTVVRTQQHPHPALISQLTSINNQFGLGINFNHNPSSNEQFAQINNAFQEAAATLPVPIREGINCHLQSWMQSANYSPTASPSQAQYSQDDRWTETTFVPAKQISHYNLGFPLYTHFSSPIRRYPDEIMHRLVIAAIELRKSGVGQYTGTITTDQMIEQDCIHPAVSPTLLPLSYFSSISSFCTTNSEVMKRDNQMSYRLTDAFLGQYIHFACKNRALSCVGIVTNIEKGRMSINVPGLNIRSQLLYKDDLHINYGIPTDQSLPVILNHAIAKQLSPPMTPEMPYSMLRIRTQLAPEPEFPAPSPSFTDDPEMDCTMLLDALSFPFLSTSSNCVKRALPTSHTPLFGLKTNIRDIRLFERVKVLVRPVSIILDGENANPPGYSLTVVEFIEHRLESNVEIVPLTKQQLPGIPMKQRDQKPH</sequence>
<feature type="compositionally biased region" description="Low complexity" evidence="1">
    <location>
        <begin position="680"/>
        <end position="696"/>
    </location>
</feature>
<feature type="region of interest" description="Disordered" evidence="1">
    <location>
        <begin position="717"/>
        <end position="749"/>
    </location>
</feature>
<dbReference type="SMART" id="SM00955">
    <property type="entry name" value="RNB"/>
    <property type="match status" value="1"/>
</dbReference>
<dbReference type="Pfam" id="PF00773">
    <property type="entry name" value="RNB"/>
    <property type="match status" value="1"/>
</dbReference>
<evidence type="ECO:0000313" key="3">
    <source>
        <dbReference type="EMBL" id="KAK2958530.1"/>
    </source>
</evidence>
<accession>A0ABQ9Y470</accession>
<dbReference type="EC" id="3.1.13.1" evidence="3"/>
<proteinExistence type="predicted"/>
<dbReference type="PANTHER" id="PTHR23355">
    <property type="entry name" value="RIBONUCLEASE"/>
    <property type="match status" value="1"/>
</dbReference>